<sequence length="356" mass="38600">MEAAAAPAAPVANQGESHGTAAKTARCGNSDESAADYISRVPDAVLCTIISLLPTKDGGRTQVFSRRWRPLWSAAPLNLEVRVPHPGRGVPIRTSSVFPDAASEVISKHPGPARRFCFHGLCPGDLQDQAESWFRSRALAKLQELDVGYTSCDERNPGRNPLPPSALRSAPTLLAAKISSCVLPREMVPSMGFDLLQRLSLISVYISADVFRGLLPACHALESLHMSNVLGTRCLHVRSPTLRSICFRDTSGKVELVIEDAPRLVRILMPFGIRENCGTIRVICAPKLEILGPLLPVISKLRVSQVAPASSLNLAFGIPSFLHGDKLFFHVHCLFSSGSKFSRLGKLDAHREDFGS</sequence>
<dbReference type="InterPro" id="IPR055302">
    <property type="entry name" value="F-box_dom-containing"/>
</dbReference>
<organism evidence="3 4">
    <name type="scientific">Triticum turgidum subsp. durum</name>
    <name type="common">Durum wheat</name>
    <name type="synonym">Triticum durum</name>
    <dbReference type="NCBI Taxonomy" id="4567"/>
    <lineage>
        <taxon>Eukaryota</taxon>
        <taxon>Viridiplantae</taxon>
        <taxon>Streptophyta</taxon>
        <taxon>Embryophyta</taxon>
        <taxon>Tracheophyta</taxon>
        <taxon>Spermatophyta</taxon>
        <taxon>Magnoliopsida</taxon>
        <taxon>Liliopsida</taxon>
        <taxon>Poales</taxon>
        <taxon>Poaceae</taxon>
        <taxon>BOP clade</taxon>
        <taxon>Pooideae</taxon>
        <taxon>Triticodae</taxon>
        <taxon>Triticeae</taxon>
        <taxon>Triticinae</taxon>
        <taxon>Triticum</taxon>
    </lineage>
</organism>
<evidence type="ECO:0000256" key="1">
    <source>
        <dbReference type="SAM" id="MobiDB-lite"/>
    </source>
</evidence>
<dbReference type="InterPro" id="IPR055411">
    <property type="entry name" value="LRR_FXL15/At3g58940/PEG3-like"/>
</dbReference>
<dbReference type="Gramene" id="TRITD7Bv1G189840.1">
    <property type="protein sequence ID" value="TRITD7Bv1G189840.1"/>
    <property type="gene ID" value="TRITD7Bv1G189840"/>
</dbReference>
<feature type="region of interest" description="Disordered" evidence="1">
    <location>
        <begin position="1"/>
        <end position="26"/>
    </location>
</feature>
<dbReference type="AlphaFoldDB" id="A0A9R1C479"/>
<dbReference type="PANTHER" id="PTHR32141">
    <property type="match status" value="1"/>
</dbReference>
<dbReference type="SUPFAM" id="SSF52047">
    <property type="entry name" value="RNI-like"/>
    <property type="match status" value="1"/>
</dbReference>
<reference evidence="3 4" key="1">
    <citation type="submission" date="2017-09" db="EMBL/GenBank/DDBJ databases">
        <authorList>
            <consortium name="International Durum Wheat Genome Sequencing Consortium (IDWGSC)"/>
            <person name="Milanesi L."/>
        </authorList>
    </citation>
    <scope>NUCLEOTIDE SEQUENCE [LARGE SCALE GENOMIC DNA]</scope>
    <source>
        <strain evidence="4">cv. Svevo</strain>
    </source>
</reference>
<feature type="domain" description="F-box/LRR-repeat protein 15/At3g58940/PEG3-like LRR" evidence="2">
    <location>
        <begin position="131"/>
        <end position="305"/>
    </location>
</feature>
<evidence type="ECO:0000313" key="4">
    <source>
        <dbReference type="Proteomes" id="UP000324705"/>
    </source>
</evidence>
<feature type="compositionally biased region" description="Low complexity" evidence="1">
    <location>
        <begin position="1"/>
        <end position="12"/>
    </location>
</feature>
<dbReference type="CDD" id="cd22160">
    <property type="entry name" value="F-box_AtFBL13-like"/>
    <property type="match status" value="1"/>
</dbReference>
<protein>
    <recommendedName>
        <fullName evidence="2">F-box/LRR-repeat protein 15/At3g58940/PEG3-like LRR domain-containing protein</fullName>
    </recommendedName>
</protein>
<dbReference type="Proteomes" id="UP000324705">
    <property type="component" value="Chromosome 7B"/>
</dbReference>
<gene>
    <name evidence="3" type="ORF">TRITD_7Bv1G189840</name>
</gene>
<dbReference type="SUPFAM" id="SSF81383">
    <property type="entry name" value="F-box domain"/>
    <property type="match status" value="1"/>
</dbReference>
<dbReference type="EMBL" id="LT934124">
    <property type="protein sequence ID" value="VAI91683.1"/>
    <property type="molecule type" value="Genomic_DNA"/>
</dbReference>
<dbReference type="PANTHER" id="PTHR32141:SF80">
    <property type="entry name" value="F-BOX DOMAIN-CONTAINING PROTEIN"/>
    <property type="match status" value="1"/>
</dbReference>
<dbReference type="InterPro" id="IPR053781">
    <property type="entry name" value="F-box_AtFBL13-like"/>
</dbReference>
<name>A0A9R1C479_TRITD</name>
<accession>A0A9R1C479</accession>
<dbReference type="InterPro" id="IPR036047">
    <property type="entry name" value="F-box-like_dom_sf"/>
</dbReference>
<evidence type="ECO:0000313" key="3">
    <source>
        <dbReference type="EMBL" id="VAI91683.1"/>
    </source>
</evidence>
<keyword evidence="4" id="KW-1185">Reference proteome</keyword>
<dbReference type="Pfam" id="PF24758">
    <property type="entry name" value="LRR_At5g56370"/>
    <property type="match status" value="1"/>
</dbReference>
<proteinExistence type="predicted"/>
<evidence type="ECO:0000259" key="2">
    <source>
        <dbReference type="Pfam" id="PF24758"/>
    </source>
</evidence>